<sequence>MLLLLLILATYISLTKGFSALIVIPIALSPTLILNFKTVKEIKLELKSRGRE</sequence>
<proteinExistence type="predicted"/>
<dbReference type="EMBL" id="ACHB01000092">
    <property type="protein sequence ID" value="EEI90162.1"/>
    <property type="molecule type" value="Genomic_DNA"/>
</dbReference>
<dbReference type="AlphaFoldDB" id="C2G3F7"/>
<comment type="caution">
    <text evidence="1">The sequence shown here is derived from an EMBL/GenBank/DDBJ whole genome shotgun (WGS) entry which is preliminary data.</text>
</comment>
<accession>C2G3F7</accession>
<name>C2G3F7_SPHSI</name>
<reference evidence="1 2" key="1">
    <citation type="submission" date="2009-01" db="EMBL/GenBank/DDBJ databases">
        <authorList>
            <person name="Qin X."/>
            <person name="Bachman B."/>
            <person name="Battles P."/>
            <person name="Bell A."/>
            <person name="Bess C."/>
            <person name="Bickham C."/>
            <person name="Chaboub L."/>
            <person name="Chen D."/>
            <person name="Coyle M."/>
            <person name="Deiros D.R."/>
            <person name="Dinh H."/>
            <person name="Forbes L."/>
            <person name="Fowler G."/>
            <person name="Francisco L."/>
            <person name="Fu Q."/>
            <person name="Gubbala S."/>
            <person name="Hale W."/>
            <person name="Han Y."/>
            <person name="Hemphill L."/>
            <person name="Highlander S.K."/>
            <person name="Hirani K."/>
            <person name="Hogues M."/>
            <person name="Jackson L."/>
            <person name="Jakkamsetti A."/>
            <person name="Javaid M."/>
            <person name="Jiang H."/>
            <person name="Korchina V."/>
            <person name="Kovar C."/>
            <person name="Lara F."/>
            <person name="Lee S."/>
            <person name="Mata R."/>
            <person name="Mathew T."/>
            <person name="Moen C."/>
            <person name="Morales K."/>
            <person name="Munidasa M."/>
            <person name="Nazareth L."/>
            <person name="Ngo R."/>
            <person name="Nguyen L."/>
            <person name="Okwuonu G."/>
            <person name="Ongeri F."/>
            <person name="Patil S."/>
            <person name="Petrosino J."/>
            <person name="Pham C."/>
            <person name="Pham P."/>
            <person name="Pu L.-L."/>
            <person name="Puazo M."/>
            <person name="Raj R."/>
            <person name="Reid J."/>
            <person name="Rouhana J."/>
            <person name="Saada N."/>
            <person name="Shang Y."/>
            <person name="Simmons D."/>
            <person name="Thornton R."/>
            <person name="Warren J."/>
            <person name="Weissenberger G."/>
            <person name="Zhang J."/>
            <person name="Zhang L."/>
            <person name="Zhou C."/>
            <person name="Zhu D."/>
            <person name="Muzny D."/>
            <person name="Worley K."/>
            <person name="Gibbs R."/>
        </authorList>
    </citation>
    <scope>NUCLEOTIDE SEQUENCE [LARGE SCALE GENOMIC DNA]</scope>
    <source>
        <strain evidence="1 2">ATCC 33300</strain>
    </source>
</reference>
<protein>
    <submittedName>
        <fullName evidence="1">Uncharacterized protein</fullName>
    </submittedName>
</protein>
<evidence type="ECO:0000313" key="1">
    <source>
        <dbReference type="EMBL" id="EEI90162.1"/>
    </source>
</evidence>
<evidence type="ECO:0000313" key="2">
    <source>
        <dbReference type="Proteomes" id="UP000006241"/>
    </source>
</evidence>
<dbReference type="HOGENOM" id="CLU_3084843_0_0_10"/>
<organism evidence="1 2">
    <name type="scientific">Sphingobacterium spiritivorum ATCC 33300</name>
    <dbReference type="NCBI Taxonomy" id="525372"/>
    <lineage>
        <taxon>Bacteria</taxon>
        <taxon>Pseudomonadati</taxon>
        <taxon>Bacteroidota</taxon>
        <taxon>Sphingobacteriia</taxon>
        <taxon>Sphingobacteriales</taxon>
        <taxon>Sphingobacteriaceae</taxon>
        <taxon>Sphingobacterium</taxon>
    </lineage>
</organism>
<gene>
    <name evidence="1" type="ORF">HMPREF0765_4113</name>
</gene>
<dbReference type="Proteomes" id="UP000006241">
    <property type="component" value="Unassembled WGS sequence"/>
</dbReference>